<keyword evidence="2" id="KW-1185">Reference proteome</keyword>
<protein>
    <recommendedName>
        <fullName evidence="3">Guanylate cyclase-related protein</fullName>
    </recommendedName>
</protein>
<dbReference type="PATRIC" id="fig|394096.3.peg.2483"/>
<dbReference type="Pfam" id="PF09536">
    <property type="entry name" value="DUF2378"/>
    <property type="match status" value="1"/>
</dbReference>
<dbReference type="STRING" id="394096.DB31_6384"/>
<sequence length="202" mass="22849">MEMPLNALLDLKKRLALATPTDTVRGLFFSGVLDTVRYLATEREERHCSKLLGQAPYFDFLPYAIPDFLRLVYMGAQCLSTRDEDFSGALRKLGKRGMKDFLGSSAGKTFLSFSFSEPRRVLSSLPVLFRTTTSYGERTVQWLGPRHCRLVMKRDFMPAAYHEGALLCLMETLRLEGVEVRSRVTGTLDSEYELTWTGPAST</sequence>
<dbReference type="NCBIfam" id="TIGR02265">
    <property type="entry name" value="Mxa_TIGR02265"/>
    <property type="match status" value="1"/>
</dbReference>
<organism evidence="1 2">
    <name type="scientific">Hyalangium minutum</name>
    <dbReference type="NCBI Taxonomy" id="394096"/>
    <lineage>
        <taxon>Bacteria</taxon>
        <taxon>Pseudomonadati</taxon>
        <taxon>Myxococcota</taxon>
        <taxon>Myxococcia</taxon>
        <taxon>Myxococcales</taxon>
        <taxon>Cystobacterineae</taxon>
        <taxon>Archangiaceae</taxon>
        <taxon>Hyalangium</taxon>
    </lineage>
</organism>
<name>A0A085WNZ6_9BACT</name>
<reference evidence="1 2" key="1">
    <citation type="submission" date="2014-04" db="EMBL/GenBank/DDBJ databases">
        <title>Genome assembly of Hyalangium minutum DSM 14724.</title>
        <authorList>
            <person name="Sharma G."/>
            <person name="Subramanian S."/>
        </authorList>
    </citation>
    <scope>NUCLEOTIDE SEQUENCE [LARGE SCALE GENOMIC DNA]</scope>
    <source>
        <strain evidence="1 2">DSM 14724</strain>
    </source>
</reference>
<evidence type="ECO:0008006" key="3">
    <source>
        <dbReference type="Google" id="ProtNLM"/>
    </source>
</evidence>
<dbReference type="Proteomes" id="UP000028725">
    <property type="component" value="Unassembled WGS sequence"/>
</dbReference>
<comment type="caution">
    <text evidence="1">The sequence shown here is derived from an EMBL/GenBank/DDBJ whole genome shotgun (WGS) entry which is preliminary data.</text>
</comment>
<dbReference type="EMBL" id="JMCB01000004">
    <property type="protein sequence ID" value="KFE69409.1"/>
    <property type="molecule type" value="Genomic_DNA"/>
</dbReference>
<dbReference type="AlphaFoldDB" id="A0A085WNZ6"/>
<dbReference type="InterPro" id="IPR011751">
    <property type="entry name" value="Mxa_paralog_2265"/>
</dbReference>
<evidence type="ECO:0000313" key="2">
    <source>
        <dbReference type="Proteomes" id="UP000028725"/>
    </source>
</evidence>
<proteinExistence type="predicted"/>
<evidence type="ECO:0000313" key="1">
    <source>
        <dbReference type="EMBL" id="KFE69409.1"/>
    </source>
</evidence>
<gene>
    <name evidence="1" type="ORF">DB31_6384</name>
</gene>
<accession>A0A085WNZ6</accession>